<dbReference type="SUPFAM" id="SSF53383">
    <property type="entry name" value="PLP-dependent transferases"/>
    <property type="match status" value="1"/>
</dbReference>
<dbReference type="GO" id="GO:0005737">
    <property type="term" value="C:cytoplasm"/>
    <property type="evidence" value="ECO:0007669"/>
    <property type="project" value="UniProtKB-SubCell"/>
</dbReference>
<comment type="pathway">
    <text evidence="5">Amino-acid biosynthesis; L-arginine biosynthesis; N(2)-acetyl-L-ornithine from L-glutamate: step 4/4.</text>
</comment>
<comment type="subunit">
    <text evidence="5">Homodimer.</text>
</comment>
<dbReference type="NCBIfam" id="TIGR00707">
    <property type="entry name" value="argD"/>
    <property type="match status" value="1"/>
</dbReference>
<keyword evidence="7" id="KW-1185">Reference proteome</keyword>
<dbReference type="PANTHER" id="PTHR11986:SF79">
    <property type="entry name" value="ACETYLORNITHINE AMINOTRANSFERASE, MITOCHONDRIAL"/>
    <property type="match status" value="1"/>
</dbReference>
<dbReference type="HAMAP" id="MF_01107">
    <property type="entry name" value="ArgD_aminotrans_3"/>
    <property type="match status" value="1"/>
</dbReference>
<keyword evidence="5" id="KW-0963">Cytoplasm</keyword>
<evidence type="ECO:0000313" key="7">
    <source>
        <dbReference type="Proteomes" id="UP000305881"/>
    </source>
</evidence>
<dbReference type="STRING" id="675511.GCA_000341735_01145"/>
<comment type="subcellular location">
    <subcellularLocation>
        <location evidence="5">Cytoplasm</location>
    </subcellularLocation>
</comment>
<dbReference type="AlphaFoldDB" id="A0A4P9UPJ5"/>
<sequence length="397" mass="43180">MTGHIMPTYGRLTISLDRGEGVWLWDQQGNRYLDAISGIAVCNLGHAHPSIHKAICEQSAKLVHTSNLYRIDLQEQLADRLMTLSGMDNAFFCNSGAEANEASIKIARRFGHQKGIERPAIIVMEKSFHGRTLATLSATGNTKIQQGFAPLVEGFIRVPYNDITAIENALQQHSNIAAILIEPIQGEGGVNIPAPDYLNNIRSLCDRHDVLMMLDEIQTGIGRTGKFLAYQHNGILPDVCSLAKALANGVPIGACLARGKAAQILTPGTHGSTFGGNPLACSAALAVLNELNDGHLIEQAEIKGRMIASKLHERLVDKNKIVEIRHKGLMIGVELSVPCGELVSDALSKGLLINVTNEKTIRLLPPLIIDEQQIERLVETLTAVIQEFTEKHQANEP</sequence>
<dbReference type="Pfam" id="PF00202">
    <property type="entry name" value="Aminotran_3"/>
    <property type="match status" value="1"/>
</dbReference>
<organism evidence="6 7">
    <name type="scientific">Methylotuvimicrobium buryatense</name>
    <name type="common">Methylomicrobium buryatense</name>
    <dbReference type="NCBI Taxonomy" id="95641"/>
    <lineage>
        <taxon>Bacteria</taxon>
        <taxon>Pseudomonadati</taxon>
        <taxon>Pseudomonadota</taxon>
        <taxon>Gammaproteobacteria</taxon>
        <taxon>Methylococcales</taxon>
        <taxon>Methylococcaceae</taxon>
        <taxon>Methylotuvimicrobium</taxon>
    </lineage>
</organism>
<dbReference type="GO" id="GO:0003992">
    <property type="term" value="F:N2-acetyl-L-ornithine:2-oxoglutarate 5-aminotransferase activity"/>
    <property type="evidence" value="ECO:0007669"/>
    <property type="project" value="UniProtKB-UniRule"/>
</dbReference>
<feature type="binding site" evidence="5">
    <location>
        <position position="128"/>
    </location>
    <ligand>
        <name>pyridoxal 5'-phosphate</name>
        <dbReference type="ChEBI" id="CHEBI:597326"/>
    </ligand>
</feature>
<dbReference type="FunFam" id="3.40.640.10:FF:000004">
    <property type="entry name" value="Acetylornithine aminotransferase"/>
    <property type="match status" value="1"/>
</dbReference>
<dbReference type="InterPro" id="IPR004636">
    <property type="entry name" value="AcOrn/SuccOrn_fam"/>
</dbReference>
<comment type="similarity">
    <text evidence="5">Belongs to the class-III pyridoxal-phosphate-dependent aminotransferase family. ArgD subfamily.</text>
</comment>
<dbReference type="OrthoDB" id="9770449at2"/>
<comment type="catalytic activity">
    <reaction evidence="5">
        <text>N(2)-acetyl-L-ornithine + 2-oxoglutarate = N-acetyl-L-glutamate 5-semialdehyde + L-glutamate</text>
        <dbReference type="Rhea" id="RHEA:18049"/>
        <dbReference type="ChEBI" id="CHEBI:16810"/>
        <dbReference type="ChEBI" id="CHEBI:29123"/>
        <dbReference type="ChEBI" id="CHEBI:29985"/>
        <dbReference type="ChEBI" id="CHEBI:57805"/>
        <dbReference type="EC" id="2.6.1.11"/>
    </reaction>
</comment>
<feature type="modified residue" description="N6-(pyridoxal phosphate)lysine" evidence="5">
    <location>
        <position position="244"/>
    </location>
</feature>
<accession>A0A4P9UPJ5</accession>
<dbReference type="Gene3D" id="3.40.640.10">
    <property type="entry name" value="Type I PLP-dependent aspartate aminotransferase-like (Major domain)"/>
    <property type="match status" value="1"/>
</dbReference>
<dbReference type="InterPro" id="IPR050103">
    <property type="entry name" value="Class-III_PLP-dep_AT"/>
</dbReference>
<feature type="binding site" evidence="5">
    <location>
        <position position="272"/>
    </location>
    <ligand>
        <name>N(2)-acetyl-L-ornithine</name>
        <dbReference type="ChEBI" id="CHEBI:57805"/>
    </ligand>
</feature>
<dbReference type="GO" id="GO:0030170">
    <property type="term" value="F:pyridoxal phosphate binding"/>
    <property type="evidence" value="ECO:0007669"/>
    <property type="project" value="InterPro"/>
</dbReference>
<dbReference type="InterPro" id="IPR015422">
    <property type="entry name" value="PyrdxlP-dep_Trfase_small"/>
</dbReference>
<dbReference type="InterPro" id="IPR015424">
    <property type="entry name" value="PyrdxlP-dep_Trfase"/>
</dbReference>
<dbReference type="InterPro" id="IPR005814">
    <property type="entry name" value="Aminotrans_3"/>
</dbReference>
<gene>
    <name evidence="5" type="primary">argD</name>
    <name evidence="6" type="ORF">EQU24_09445</name>
</gene>
<proteinExistence type="inferred from homology"/>
<feature type="binding site" evidence="5">
    <location>
        <begin position="215"/>
        <end position="218"/>
    </location>
    <ligand>
        <name>pyridoxal 5'-phosphate</name>
        <dbReference type="ChEBI" id="CHEBI:597326"/>
    </ligand>
</feature>
<comment type="miscellaneous">
    <text evidence="5">May also have succinyldiaminopimelate aminotransferase activity, thus carrying out the corresponding step in lysine biosynthesis.</text>
</comment>
<evidence type="ECO:0000256" key="5">
    <source>
        <dbReference type="HAMAP-Rule" id="MF_01107"/>
    </source>
</evidence>
<dbReference type="RefSeq" id="WP_017839733.1">
    <property type="nucleotide sequence ID" value="NZ_CP035467.1"/>
</dbReference>
<feature type="binding site" evidence="5">
    <location>
        <position position="273"/>
    </location>
    <ligand>
        <name>pyridoxal 5'-phosphate</name>
        <dbReference type="ChEBI" id="CHEBI:597326"/>
    </ligand>
</feature>
<evidence type="ECO:0000256" key="4">
    <source>
        <dbReference type="ARBA" id="ARBA00022898"/>
    </source>
</evidence>
<keyword evidence="1 5" id="KW-0032">Aminotransferase</keyword>
<evidence type="ECO:0000256" key="3">
    <source>
        <dbReference type="ARBA" id="ARBA00022679"/>
    </source>
</evidence>
<dbReference type="KEGG" id="mbur:EQU24_09445"/>
<dbReference type="EC" id="2.6.1.11" evidence="5"/>
<keyword evidence="3 5" id="KW-0808">Transferase</keyword>
<dbReference type="GO" id="GO:0006526">
    <property type="term" value="P:L-arginine biosynthetic process"/>
    <property type="evidence" value="ECO:0007669"/>
    <property type="project" value="UniProtKB-UniRule"/>
</dbReference>
<dbReference type="EMBL" id="CP035467">
    <property type="protein sequence ID" value="QCW82440.1"/>
    <property type="molecule type" value="Genomic_DNA"/>
</dbReference>
<feature type="binding site" evidence="5">
    <location>
        <position position="131"/>
    </location>
    <ligand>
        <name>N(2)-acetyl-L-ornithine</name>
        <dbReference type="ChEBI" id="CHEBI:57805"/>
    </ligand>
</feature>
<evidence type="ECO:0000256" key="1">
    <source>
        <dbReference type="ARBA" id="ARBA00022576"/>
    </source>
</evidence>
<dbReference type="CDD" id="cd00610">
    <property type="entry name" value="OAT_like"/>
    <property type="match status" value="1"/>
</dbReference>
<feature type="binding site" evidence="5">
    <location>
        <begin position="96"/>
        <end position="97"/>
    </location>
    <ligand>
        <name>pyridoxal 5'-phosphate</name>
        <dbReference type="ChEBI" id="CHEBI:597326"/>
    </ligand>
</feature>
<reference evidence="7" key="1">
    <citation type="journal article" date="2019" name="J. Bacteriol.">
        <title>A Mutagenic Screen Identifies a TonB-Dependent Receptor Required for the Lanthanide Metal Switch in the Type I Methanotroph 'Methylotuvimicrobium buryatense' 5GB1C.</title>
        <authorList>
            <person name="Groom J.D."/>
            <person name="Ford S.M."/>
            <person name="Pesesky M.W."/>
            <person name="Lidstrom M.E."/>
        </authorList>
    </citation>
    <scope>NUCLEOTIDE SEQUENCE [LARGE SCALE GENOMIC DNA]</scope>
    <source>
        <strain evidence="7">5GB1C</strain>
    </source>
</reference>
<name>A0A4P9UPJ5_METBY</name>
<dbReference type="PANTHER" id="PTHR11986">
    <property type="entry name" value="AMINOTRANSFERASE CLASS III"/>
    <property type="match status" value="1"/>
</dbReference>
<keyword evidence="5" id="KW-0055">Arginine biosynthesis</keyword>
<evidence type="ECO:0000256" key="2">
    <source>
        <dbReference type="ARBA" id="ARBA00022605"/>
    </source>
</evidence>
<keyword evidence="2 5" id="KW-0028">Amino-acid biosynthesis</keyword>
<comment type="cofactor">
    <cofactor evidence="5">
        <name>pyridoxal 5'-phosphate</name>
        <dbReference type="ChEBI" id="CHEBI:597326"/>
    </cofactor>
    <text evidence="5">Binds 1 pyridoxal phosphate per subunit.</text>
</comment>
<dbReference type="UniPathway" id="UPA00068">
    <property type="reaction ID" value="UER00109"/>
</dbReference>
<dbReference type="NCBIfam" id="NF002874">
    <property type="entry name" value="PRK03244.1"/>
    <property type="match status" value="1"/>
</dbReference>
<dbReference type="PIRSF" id="PIRSF000521">
    <property type="entry name" value="Transaminase_4ab_Lys_Orn"/>
    <property type="match status" value="1"/>
</dbReference>
<protein>
    <recommendedName>
        <fullName evidence="5">Acetylornithine aminotransferase</fullName>
        <shortName evidence="5">ACOAT</shortName>
        <ecNumber evidence="5">2.6.1.11</ecNumber>
    </recommendedName>
</protein>
<dbReference type="NCBIfam" id="NF002325">
    <property type="entry name" value="PRK01278.1"/>
    <property type="match status" value="1"/>
</dbReference>
<dbReference type="Proteomes" id="UP000305881">
    <property type="component" value="Chromosome"/>
</dbReference>
<evidence type="ECO:0000313" key="6">
    <source>
        <dbReference type="EMBL" id="QCW82440.1"/>
    </source>
</evidence>
<dbReference type="InterPro" id="IPR015421">
    <property type="entry name" value="PyrdxlP-dep_Trfase_major"/>
</dbReference>
<dbReference type="Gene3D" id="3.90.1150.10">
    <property type="entry name" value="Aspartate Aminotransferase, domain 1"/>
    <property type="match status" value="1"/>
</dbReference>
<keyword evidence="4 5" id="KW-0663">Pyridoxal phosphate</keyword>
<dbReference type="GO" id="GO:0042802">
    <property type="term" value="F:identical protein binding"/>
    <property type="evidence" value="ECO:0007669"/>
    <property type="project" value="TreeGrafter"/>
</dbReference>